<evidence type="ECO:0000313" key="2">
    <source>
        <dbReference type="EMBL" id="SDD91700.1"/>
    </source>
</evidence>
<reference evidence="3" key="1">
    <citation type="submission" date="2016-10" db="EMBL/GenBank/DDBJ databases">
        <authorList>
            <person name="Varghese N."/>
            <person name="Submissions S."/>
        </authorList>
    </citation>
    <scope>NUCLEOTIDE SEQUENCE [LARGE SCALE GENOMIC DNA]</scope>
    <source>
        <strain evidence="3">DSM 25811 / CCM 8410 / LMG 26954 / E90</strain>
    </source>
</reference>
<gene>
    <name evidence="2" type="ORF">SAMN04487894_11633</name>
</gene>
<protein>
    <recommendedName>
        <fullName evidence="4">OmpA family protein</fullName>
    </recommendedName>
</protein>
<dbReference type="PROSITE" id="PS51257">
    <property type="entry name" value="PROKAR_LIPOPROTEIN"/>
    <property type="match status" value="1"/>
</dbReference>
<evidence type="ECO:0008006" key="4">
    <source>
        <dbReference type="Google" id="ProtNLM"/>
    </source>
</evidence>
<sequence length="303" mass="34609">MKFCSFILAFLILTSCGMQKRMTAARATSEKTQKMVHEESVKLDSIKKILDVKAADRAVDSVLNRDVLNILEKLGSRLNSAQQLALIMDMATRNKAAFRKGISSADLLKKLIILDSFNTAQKRREVVYRMLTESVSTAKYQLFHYAAFFDPGVYRIPESAIKSIRSHFTPIIDSISRISNKYAGIPREARIVFVGYSDSTPIVKNGQLYKELVRILDTNEPGQRQMNQLLSDLRAKEMVRNMKMVLNDNTGKFKNFNTLKIGYVAYGKGEEYPSPRIDDYKPTDERRRIVLSYWTVLPDLDDL</sequence>
<dbReference type="EMBL" id="FMZO01000016">
    <property type="protein sequence ID" value="SDD91700.1"/>
    <property type="molecule type" value="Genomic_DNA"/>
</dbReference>
<dbReference type="AlphaFoldDB" id="A0A1G6YMZ8"/>
<keyword evidence="1" id="KW-0732">Signal</keyword>
<dbReference type="STRING" id="1285928.SAMN04487894_11633"/>
<feature type="chain" id="PRO_5011758229" description="OmpA family protein" evidence="1">
    <location>
        <begin position="21"/>
        <end position="303"/>
    </location>
</feature>
<keyword evidence="3" id="KW-1185">Reference proteome</keyword>
<dbReference type="Proteomes" id="UP000198757">
    <property type="component" value="Unassembled WGS sequence"/>
</dbReference>
<dbReference type="RefSeq" id="WP_090392228.1">
    <property type="nucleotide sequence ID" value="NZ_FMZO01000016.1"/>
</dbReference>
<evidence type="ECO:0000256" key="1">
    <source>
        <dbReference type="SAM" id="SignalP"/>
    </source>
</evidence>
<feature type="signal peptide" evidence="1">
    <location>
        <begin position="1"/>
        <end position="20"/>
    </location>
</feature>
<dbReference type="OrthoDB" id="642521at2"/>
<evidence type="ECO:0000313" key="3">
    <source>
        <dbReference type="Proteomes" id="UP000198757"/>
    </source>
</evidence>
<proteinExistence type="predicted"/>
<accession>A0A1G6YMZ8</accession>
<name>A0A1G6YMZ8_NIADE</name>
<organism evidence="2 3">
    <name type="scientific">Niabella drilacis (strain DSM 25811 / CCM 8410 / CCUG 62505 / LMG 26954 / E90)</name>
    <dbReference type="NCBI Taxonomy" id="1285928"/>
    <lineage>
        <taxon>Bacteria</taxon>
        <taxon>Pseudomonadati</taxon>
        <taxon>Bacteroidota</taxon>
        <taxon>Chitinophagia</taxon>
        <taxon>Chitinophagales</taxon>
        <taxon>Chitinophagaceae</taxon>
        <taxon>Niabella</taxon>
    </lineage>
</organism>